<gene>
    <name evidence="1" type="ORF">IAB89_01740</name>
</gene>
<proteinExistence type="predicted"/>
<reference evidence="1" key="2">
    <citation type="journal article" date="2021" name="PeerJ">
        <title>Extensive microbial diversity within the chicken gut microbiome revealed by metagenomics and culture.</title>
        <authorList>
            <person name="Gilroy R."/>
            <person name="Ravi A."/>
            <person name="Getino M."/>
            <person name="Pursley I."/>
            <person name="Horton D.L."/>
            <person name="Alikhan N.F."/>
            <person name="Baker D."/>
            <person name="Gharbi K."/>
            <person name="Hall N."/>
            <person name="Watson M."/>
            <person name="Adriaenssens E.M."/>
            <person name="Foster-Nyarko E."/>
            <person name="Jarju S."/>
            <person name="Secka A."/>
            <person name="Antonio M."/>
            <person name="Oren A."/>
            <person name="Chaudhuri R.R."/>
            <person name="La Ragione R."/>
            <person name="Hildebrand F."/>
            <person name="Pallen M.J."/>
        </authorList>
    </citation>
    <scope>NUCLEOTIDE SEQUENCE</scope>
    <source>
        <strain evidence="1">ChiSxjej1B13-7958</strain>
    </source>
</reference>
<comment type="caution">
    <text evidence="1">The sequence shown here is derived from an EMBL/GenBank/DDBJ whole genome shotgun (WGS) entry which is preliminary data.</text>
</comment>
<dbReference type="Proteomes" id="UP000824242">
    <property type="component" value="Unassembled WGS sequence"/>
</dbReference>
<dbReference type="EMBL" id="DVGZ01000019">
    <property type="protein sequence ID" value="HIR46371.1"/>
    <property type="molecule type" value="Genomic_DNA"/>
</dbReference>
<protein>
    <submittedName>
        <fullName evidence="1">Uncharacterized protein</fullName>
    </submittedName>
</protein>
<reference evidence="1" key="1">
    <citation type="submission" date="2020-10" db="EMBL/GenBank/DDBJ databases">
        <authorList>
            <person name="Gilroy R."/>
        </authorList>
    </citation>
    <scope>NUCLEOTIDE SEQUENCE</scope>
    <source>
        <strain evidence="1">ChiSxjej1B13-7958</strain>
    </source>
</reference>
<sequence length="58" mass="6889">MQFPFSLYPLALADPFRGSSRAREYFNSLPEEKQLELLRRDITAGDFEHEVEILKMRE</sequence>
<name>A0A9D1AKI7_9FIRM</name>
<accession>A0A9D1AKI7</accession>
<organism evidence="1 2">
    <name type="scientific">Candidatus Caccousia avicola</name>
    <dbReference type="NCBI Taxonomy" id="2840721"/>
    <lineage>
        <taxon>Bacteria</taxon>
        <taxon>Bacillati</taxon>
        <taxon>Bacillota</taxon>
        <taxon>Clostridia</taxon>
        <taxon>Eubacteriales</taxon>
        <taxon>Oscillospiraceae</taxon>
        <taxon>Oscillospiraceae incertae sedis</taxon>
        <taxon>Candidatus Caccousia</taxon>
    </lineage>
</organism>
<evidence type="ECO:0000313" key="1">
    <source>
        <dbReference type="EMBL" id="HIR46371.1"/>
    </source>
</evidence>
<evidence type="ECO:0000313" key="2">
    <source>
        <dbReference type="Proteomes" id="UP000824242"/>
    </source>
</evidence>
<dbReference type="AlphaFoldDB" id="A0A9D1AKI7"/>